<gene>
    <name evidence="2" type="ORF">S01H4_01146</name>
</gene>
<proteinExistence type="predicted"/>
<feature type="domain" description="Acylphosphatase-like" evidence="1">
    <location>
        <begin position="1"/>
        <end position="35"/>
    </location>
</feature>
<accession>X1AB77</accession>
<protein>
    <recommendedName>
        <fullName evidence="1">Acylphosphatase-like domain-containing protein</fullName>
    </recommendedName>
</protein>
<dbReference type="AlphaFoldDB" id="X1AB77"/>
<dbReference type="PROSITE" id="PS51160">
    <property type="entry name" value="ACYLPHOSPHATASE_3"/>
    <property type="match status" value="1"/>
</dbReference>
<name>X1AB77_9ZZZZ</name>
<reference evidence="2" key="1">
    <citation type="journal article" date="2014" name="Front. Microbiol.">
        <title>High frequency of phylogenetically diverse reductive dehalogenase-homologous genes in deep subseafloor sedimentary metagenomes.</title>
        <authorList>
            <person name="Kawai M."/>
            <person name="Futagami T."/>
            <person name="Toyoda A."/>
            <person name="Takaki Y."/>
            <person name="Nishi S."/>
            <person name="Hori S."/>
            <person name="Arai W."/>
            <person name="Tsubouchi T."/>
            <person name="Morono Y."/>
            <person name="Uchiyama I."/>
            <person name="Ito T."/>
            <person name="Fujiyama A."/>
            <person name="Inagaki F."/>
            <person name="Takami H."/>
        </authorList>
    </citation>
    <scope>NUCLEOTIDE SEQUENCE</scope>
    <source>
        <strain evidence="2">Expedition CK06-06</strain>
    </source>
</reference>
<dbReference type="InterPro" id="IPR001792">
    <property type="entry name" value="Acylphosphatase-like_dom"/>
</dbReference>
<sequence length="35" mass="4081">ENLNLFIKNIKEKAPPMAKIDELSLEEIERVLDVQ</sequence>
<evidence type="ECO:0000259" key="1">
    <source>
        <dbReference type="PROSITE" id="PS51160"/>
    </source>
</evidence>
<comment type="caution">
    <text evidence="2">The sequence shown here is derived from an EMBL/GenBank/DDBJ whole genome shotgun (WGS) entry which is preliminary data.</text>
</comment>
<feature type="non-terminal residue" evidence="2">
    <location>
        <position position="1"/>
    </location>
</feature>
<organism evidence="2">
    <name type="scientific">marine sediment metagenome</name>
    <dbReference type="NCBI Taxonomy" id="412755"/>
    <lineage>
        <taxon>unclassified sequences</taxon>
        <taxon>metagenomes</taxon>
        <taxon>ecological metagenomes</taxon>
    </lineage>
</organism>
<evidence type="ECO:0000313" key="2">
    <source>
        <dbReference type="EMBL" id="GAG67232.1"/>
    </source>
</evidence>
<dbReference type="EMBL" id="BART01000195">
    <property type="protein sequence ID" value="GAG67232.1"/>
    <property type="molecule type" value="Genomic_DNA"/>
</dbReference>